<dbReference type="GO" id="GO:0003677">
    <property type="term" value="F:DNA binding"/>
    <property type="evidence" value="ECO:0007669"/>
    <property type="project" value="UniProtKB-KW"/>
</dbReference>
<dbReference type="InterPro" id="IPR039425">
    <property type="entry name" value="RNA_pol_sigma-70-like"/>
</dbReference>
<comment type="caution">
    <text evidence="9">The sequence shown here is derived from an EMBL/GenBank/DDBJ whole genome shotgun (WGS) entry which is preliminary data.</text>
</comment>
<feature type="domain" description="RNA polymerase sigma factor 70 region 4 type 2" evidence="8">
    <location>
        <begin position="126"/>
        <end position="173"/>
    </location>
</feature>
<organism evidence="9 10">
    <name type="scientific">Spirosoma oryzae</name>
    <dbReference type="NCBI Taxonomy" id="1469603"/>
    <lineage>
        <taxon>Bacteria</taxon>
        <taxon>Pseudomonadati</taxon>
        <taxon>Bacteroidota</taxon>
        <taxon>Cytophagia</taxon>
        <taxon>Cytophagales</taxon>
        <taxon>Cytophagaceae</taxon>
        <taxon>Spirosoma</taxon>
    </lineage>
</organism>
<keyword evidence="5" id="KW-0804">Transcription</keyword>
<dbReference type="NCBIfam" id="TIGR02937">
    <property type="entry name" value="sigma70-ECF"/>
    <property type="match status" value="1"/>
</dbReference>
<keyword evidence="2" id="KW-0805">Transcription regulation</keyword>
<feature type="domain" description="RNA polymerase sigma-70 region 2" evidence="7">
    <location>
        <begin position="25"/>
        <end position="91"/>
    </location>
</feature>
<dbReference type="InterPro" id="IPR007627">
    <property type="entry name" value="RNA_pol_sigma70_r2"/>
</dbReference>
<evidence type="ECO:0000256" key="4">
    <source>
        <dbReference type="ARBA" id="ARBA00023125"/>
    </source>
</evidence>
<evidence type="ECO:0000256" key="6">
    <source>
        <dbReference type="SAM" id="Phobius"/>
    </source>
</evidence>
<reference evidence="9 10" key="1">
    <citation type="submission" date="2018-03" db="EMBL/GenBank/DDBJ databases">
        <title>Genomic Encyclopedia of Archaeal and Bacterial Type Strains, Phase II (KMG-II): from individual species to whole genera.</title>
        <authorList>
            <person name="Goeker M."/>
        </authorList>
    </citation>
    <scope>NUCLEOTIDE SEQUENCE [LARGE SCALE GENOMIC DNA]</scope>
    <source>
        <strain evidence="9 10">DSM 28354</strain>
    </source>
</reference>
<dbReference type="Pfam" id="PF08281">
    <property type="entry name" value="Sigma70_r4_2"/>
    <property type="match status" value="1"/>
</dbReference>
<dbReference type="OrthoDB" id="1027298at2"/>
<dbReference type="GO" id="GO:0016987">
    <property type="term" value="F:sigma factor activity"/>
    <property type="evidence" value="ECO:0007669"/>
    <property type="project" value="UniProtKB-KW"/>
</dbReference>
<dbReference type="InterPro" id="IPR013249">
    <property type="entry name" value="RNA_pol_sigma70_r4_t2"/>
</dbReference>
<dbReference type="CDD" id="cd06171">
    <property type="entry name" value="Sigma70_r4"/>
    <property type="match status" value="1"/>
</dbReference>
<dbReference type="InterPro" id="IPR013324">
    <property type="entry name" value="RNA_pol_sigma_r3/r4-like"/>
</dbReference>
<dbReference type="Pfam" id="PF04542">
    <property type="entry name" value="Sigma70_r2"/>
    <property type="match status" value="1"/>
</dbReference>
<feature type="transmembrane region" description="Helical" evidence="6">
    <location>
        <begin position="176"/>
        <end position="198"/>
    </location>
</feature>
<gene>
    <name evidence="9" type="ORF">CLV58_106205</name>
</gene>
<evidence type="ECO:0000313" key="9">
    <source>
        <dbReference type="EMBL" id="PRY41018.1"/>
    </source>
</evidence>
<dbReference type="Proteomes" id="UP000238375">
    <property type="component" value="Unassembled WGS sequence"/>
</dbReference>
<name>A0A2T0T5S1_9BACT</name>
<dbReference type="InterPro" id="IPR013325">
    <property type="entry name" value="RNA_pol_sigma_r2"/>
</dbReference>
<evidence type="ECO:0000256" key="3">
    <source>
        <dbReference type="ARBA" id="ARBA00023082"/>
    </source>
</evidence>
<dbReference type="RefSeq" id="WP_106137445.1">
    <property type="nucleotide sequence ID" value="NZ_PVTE01000006.1"/>
</dbReference>
<keyword evidence="6" id="KW-0812">Transmembrane</keyword>
<evidence type="ECO:0000256" key="1">
    <source>
        <dbReference type="ARBA" id="ARBA00010641"/>
    </source>
</evidence>
<keyword evidence="10" id="KW-1185">Reference proteome</keyword>
<evidence type="ECO:0000313" key="10">
    <source>
        <dbReference type="Proteomes" id="UP000238375"/>
    </source>
</evidence>
<dbReference type="Gene3D" id="1.10.1740.10">
    <property type="match status" value="1"/>
</dbReference>
<evidence type="ECO:0000256" key="2">
    <source>
        <dbReference type="ARBA" id="ARBA00023015"/>
    </source>
</evidence>
<dbReference type="PANTHER" id="PTHR43133:SF8">
    <property type="entry name" value="RNA POLYMERASE SIGMA FACTOR HI_1459-RELATED"/>
    <property type="match status" value="1"/>
</dbReference>
<proteinExistence type="inferred from homology"/>
<evidence type="ECO:0000256" key="5">
    <source>
        <dbReference type="ARBA" id="ARBA00023163"/>
    </source>
</evidence>
<dbReference type="SUPFAM" id="SSF88659">
    <property type="entry name" value="Sigma3 and sigma4 domains of RNA polymerase sigma factors"/>
    <property type="match status" value="1"/>
</dbReference>
<dbReference type="PANTHER" id="PTHR43133">
    <property type="entry name" value="RNA POLYMERASE ECF-TYPE SIGMA FACTO"/>
    <property type="match status" value="1"/>
</dbReference>
<keyword evidence="6" id="KW-0472">Membrane</keyword>
<dbReference type="InterPro" id="IPR036388">
    <property type="entry name" value="WH-like_DNA-bd_sf"/>
</dbReference>
<dbReference type="Gene3D" id="1.10.10.10">
    <property type="entry name" value="Winged helix-like DNA-binding domain superfamily/Winged helix DNA-binding domain"/>
    <property type="match status" value="1"/>
</dbReference>
<keyword evidence="4" id="KW-0238">DNA-binding</keyword>
<comment type="similarity">
    <text evidence="1">Belongs to the sigma-70 factor family. ECF subfamily.</text>
</comment>
<protein>
    <submittedName>
        <fullName evidence="9">RNA polymerase sigma-70 factor (ECF subfamily)</fullName>
    </submittedName>
</protein>
<dbReference type="EMBL" id="PVTE01000006">
    <property type="protein sequence ID" value="PRY41018.1"/>
    <property type="molecule type" value="Genomic_DNA"/>
</dbReference>
<evidence type="ECO:0000259" key="8">
    <source>
        <dbReference type="Pfam" id="PF08281"/>
    </source>
</evidence>
<dbReference type="AlphaFoldDB" id="A0A2T0T5S1"/>
<sequence>MKEFSDEKLVRLFIETQQNVYFERLYGRYCDKVYRKCLSFTKDAPKAEDLTHDIFLKLVVKLGSFKEQAKFSTWLYSITYNHCTDHVRSASHRNEVYRDEGWERIEAADDNLAELAEMEAQRLKIALEHMPPDERSMLLLKYQDDVSIREIANMNGLTESAVKMRLKRSRDRLRKYYLENTILCLLLAIGVIMAARWLY</sequence>
<keyword evidence="3" id="KW-0731">Sigma factor</keyword>
<dbReference type="InterPro" id="IPR014284">
    <property type="entry name" value="RNA_pol_sigma-70_dom"/>
</dbReference>
<evidence type="ECO:0000259" key="7">
    <source>
        <dbReference type="Pfam" id="PF04542"/>
    </source>
</evidence>
<dbReference type="GO" id="GO:0006352">
    <property type="term" value="P:DNA-templated transcription initiation"/>
    <property type="evidence" value="ECO:0007669"/>
    <property type="project" value="InterPro"/>
</dbReference>
<keyword evidence="6" id="KW-1133">Transmembrane helix</keyword>
<accession>A0A2T0T5S1</accession>
<dbReference type="SUPFAM" id="SSF88946">
    <property type="entry name" value="Sigma2 domain of RNA polymerase sigma factors"/>
    <property type="match status" value="1"/>
</dbReference>